<keyword evidence="2" id="KW-1185">Reference proteome</keyword>
<sequence>MTVVQPGMSKLTVLIDQAKVKLEPKYLELKAKWDPFYAEKVAPFYAERVAPLVAKAKPTFDELVEKSKLIIEEGKIKSIEYYKKAEPALLDLAEKSKPYVDAAAERCCTLADVAKRHSMVWIKDRQVDTQKWATVQQAALAKWTGLQGKLAQQMLDGAVAGALSVRKNADELMALREKEAEAQVMKAQHLKNENYVAAGIALDAQNKLKDLGDRAEAAILAKGDALNREEYATAAVHRKALDDIRMESETALSSIPPLTGALAKVDDSGLAASIASSVVANALDLDASRSPGGATASPA</sequence>
<proteinExistence type="predicted"/>
<comment type="caution">
    <text evidence="1">The sequence shown here is derived from an EMBL/GenBank/DDBJ whole genome shotgun (WGS) entry which is preliminary data.</text>
</comment>
<organism evidence="1 2">
    <name type="scientific">Chrysochromulina tobinii</name>
    <dbReference type="NCBI Taxonomy" id="1460289"/>
    <lineage>
        <taxon>Eukaryota</taxon>
        <taxon>Haptista</taxon>
        <taxon>Haptophyta</taxon>
        <taxon>Prymnesiophyceae</taxon>
        <taxon>Prymnesiales</taxon>
        <taxon>Chrysochromulinaceae</taxon>
        <taxon>Chrysochromulina</taxon>
    </lineage>
</organism>
<evidence type="ECO:0000313" key="1">
    <source>
        <dbReference type="EMBL" id="KOO25403.1"/>
    </source>
</evidence>
<dbReference type="AlphaFoldDB" id="A0A0M0JGP0"/>
<name>A0A0M0JGP0_9EUKA</name>
<reference evidence="2" key="1">
    <citation type="journal article" date="2015" name="PLoS Genet.">
        <title>Genome Sequence and Transcriptome Analyses of Chrysochromulina tobin: Metabolic Tools for Enhanced Algal Fitness in the Prominent Order Prymnesiales (Haptophyceae).</title>
        <authorList>
            <person name="Hovde B.T."/>
            <person name="Deodato C.R."/>
            <person name="Hunsperger H.M."/>
            <person name="Ryken S.A."/>
            <person name="Yost W."/>
            <person name="Jha R.K."/>
            <person name="Patterson J."/>
            <person name="Monnat R.J. Jr."/>
            <person name="Barlow S.B."/>
            <person name="Starkenburg S.R."/>
            <person name="Cattolico R.A."/>
        </authorList>
    </citation>
    <scope>NUCLEOTIDE SEQUENCE</scope>
    <source>
        <strain evidence="2">CCMP291</strain>
    </source>
</reference>
<dbReference type="EMBL" id="JWZX01002978">
    <property type="protein sequence ID" value="KOO25403.1"/>
    <property type="molecule type" value="Genomic_DNA"/>
</dbReference>
<protein>
    <submittedName>
        <fullName evidence="1">Uncharacterized protein</fullName>
    </submittedName>
</protein>
<accession>A0A0M0JGP0</accession>
<gene>
    <name evidence="1" type="ORF">Ctob_003049</name>
</gene>
<dbReference type="Proteomes" id="UP000037460">
    <property type="component" value="Unassembled WGS sequence"/>
</dbReference>
<evidence type="ECO:0000313" key="2">
    <source>
        <dbReference type="Proteomes" id="UP000037460"/>
    </source>
</evidence>